<gene>
    <name evidence="2" type="ORF">CBW46_005900</name>
</gene>
<comment type="caution">
    <text evidence="2">The sequence shown here is derived from an EMBL/GenBank/DDBJ whole genome shotgun (WGS) entry which is preliminary data.</text>
</comment>
<accession>A0A2W1NTC3</accession>
<evidence type="ECO:0000313" key="3">
    <source>
        <dbReference type="Proteomes" id="UP000214746"/>
    </source>
</evidence>
<dbReference type="RefSeq" id="WP_089199075.1">
    <property type="nucleotide sequence ID" value="NZ_NHRJ02000002.1"/>
</dbReference>
<keyword evidence="1" id="KW-1133">Transmembrane helix</keyword>
<keyword evidence="3" id="KW-1185">Reference proteome</keyword>
<dbReference type="Proteomes" id="UP000214746">
    <property type="component" value="Unassembled WGS sequence"/>
</dbReference>
<dbReference type="EMBL" id="NHRJ02000002">
    <property type="protein sequence ID" value="PZE21933.1"/>
    <property type="molecule type" value="Genomic_DNA"/>
</dbReference>
<keyword evidence="1" id="KW-0472">Membrane</keyword>
<evidence type="ECO:0000256" key="1">
    <source>
        <dbReference type="SAM" id="Phobius"/>
    </source>
</evidence>
<feature type="transmembrane region" description="Helical" evidence="1">
    <location>
        <begin position="98"/>
        <end position="117"/>
    </location>
</feature>
<feature type="transmembrane region" description="Helical" evidence="1">
    <location>
        <begin position="187"/>
        <end position="206"/>
    </location>
</feature>
<sequence>MKCDDIQERLGIYWDLPEHDINRQVVDEHITHCKVCAAEFEIWLESTALIKSVAENEIPLRPTSISKSVMERIYKDESWKVPVVERIYAFSSQFRRKVAAVTACCLALFVFCFLYSVSYEQHGATVAVAPEPSVFGTIGDPVVVTASSGGEPQAMNIRTMPSAVASLQGFNEPFMYQATSVHTYKDYLLFLSLIGFTSALLIMNWLSRTRS</sequence>
<proteinExistence type="predicted"/>
<dbReference type="AlphaFoldDB" id="A0A2W1NTC3"/>
<name>A0A2W1NTC3_PAEXE</name>
<evidence type="ECO:0000313" key="2">
    <source>
        <dbReference type="EMBL" id="PZE21933.1"/>
    </source>
</evidence>
<organism evidence="2 3">
    <name type="scientific">Paenibacillus xerothermodurans</name>
    <dbReference type="NCBI Taxonomy" id="1977292"/>
    <lineage>
        <taxon>Bacteria</taxon>
        <taxon>Bacillati</taxon>
        <taxon>Bacillota</taxon>
        <taxon>Bacilli</taxon>
        <taxon>Bacillales</taxon>
        <taxon>Paenibacillaceae</taxon>
        <taxon>Paenibacillus</taxon>
    </lineage>
</organism>
<protein>
    <submittedName>
        <fullName evidence="2">Zf-HC2 domain-containing protein</fullName>
    </submittedName>
</protein>
<dbReference type="OrthoDB" id="2679416at2"/>
<keyword evidence="1" id="KW-0812">Transmembrane</keyword>
<reference evidence="2" key="1">
    <citation type="submission" date="2018-06" db="EMBL/GenBank/DDBJ databases">
        <title>Paenibacillus xerothermodurans sp. nov. an extremely dry heat resistant spore forming bacterium isolated from the soil of Cape Canaveral, Florida.</title>
        <authorList>
            <person name="Seuylemezian A."/>
            <person name="Kaur N."/>
            <person name="Patil P."/>
            <person name="Patil P."/>
            <person name="Mayilraj S."/>
            <person name="Vaishampayan P."/>
        </authorList>
    </citation>
    <scope>NUCLEOTIDE SEQUENCE [LARGE SCALE GENOMIC DNA]</scope>
    <source>
        <strain evidence="2">ATCC 27380</strain>
    </source>
</reference>